<accession>A0A7K3LMR2</accession>
<dbReference type="Proteomes" id="UP000466307">
    <property type="component" value="Unassembled WGS sequence"/>
</dbReference>
<proteinExistence type="predicted"/>
<dbReference type="EMBL" id="JAADZU010000019">
    <property type="protein sequence ID" value="NDK89546.1"/>
    <property type="molecule type" value="Genomic_DNA"/>
</dbReference>
<feature type="region of interest" description="Disordered" evidence="1">
    <location>
        <begin position="545"/>
        <end position="606"/>
    </location>
</feature>
<protein>
    <recommendedName>
        <fullName evidence="2">DUF1023 domain-containing protein</fullName>
    </recommendedName>
</protein>
<name>A0A7K3LMR2_9ACTN</name>
<sequence>MRPTISQLRSWNPDGITGAGESAQQGAGVLDLAATTVAVATQIPSHWHGMTKDAASYRVRQETDHVEEVRNVLQQVADEAKDAGTDLSHARAVALREVDAAIGAGFTVTDTGQVSHRSASRAREAATIAAAIDRALTFIDDTDETYGARLDDLRADLAAMIDGQPPVTIPGMGTVDADEAVRRLQAMTIEERRTLLERLSPTDMRRLVQADPRVLGNLDGVPFEQRGIANEINVRNALAAEIRVNGDDSPRARTLRDMLGQKNTTAAAAHDSPIGQADPDDMQAERMIIAFDNTRLGRSIEMVGPLGRGTRNAAVFIPGTGTNLDSVGGSNRTVAWNLAKRTDGPVFTYLDGDLPQEIVRTEPLQSIPRLFAGLGPGIAGLPGHLADAVDESAVDPHFAADMAPRLKSFGQALDAELDAVAPGATTTYIGHSYGGSVLGTAEQLGLRADNVIYASSAGTGVLDGPWHNPAENVRRYSFTAPGDFMEYLQGVPFGPHGADPDEVPGVVHLDMGTWGDGTRPITGPNGHGAYWDDPESTPFRNTVEIIRGNHPDTPPNPAPPIPERPTPELPTPRSILEPLIPRPLIPGPPGRSGSDPTSPEDVPFTP</sequence>
<gene>
    <name evidence="3" type="ORF">GYA93_08135</name>
</gene>
<comment type="caution">
    <text evidence="3">The sequence shown here is derived from an EMBL/GenBank/DDBJ whole genome shotgun (WGS) entry which is preliminary data.</text>
</comment>
<evidence type="ECO:0000313" key="3">
    <source>
        <dbReference type="EMBL" id="NDK89546.1"/>
    </source>
</evidence>
<feature type="compositionally biased region" description="Polar residues" evidence="1">
    <location>
        <begin position="1"/>
        <end position="10"/>
    </location>
</feature>
<keyword evidence="4" id="KW-1185">Reference proteome</keyword>
<feature type="compositionally biased region" description="Pro residues" evidence="1">
    <location>
        <begin position="580"/>
        <end position="589"/>
    </location>
</feature>
<evidence type="ECO:0000259" key="2">
    <source>
        <dbReference type="Pfam" id="PF06259"/>
    </source>
</evidence>
<feature type="compositionally biased region" description="Pro residues" evidence="1">
    <location>
        <begin position="552"/>
        <end position="570"/>
    </location>
</feature>
<dbReference type="Pfam" id="PF06259">
    <property type="entry name" value="Abhydrolase_8"/>
    <property type="match status" value="1"/>
</dbReference>
<evidence type="ECO:0000256" key="1">
    <source>
        <dbReference type="SAM" id="MobiDB-lite"/>
    </source>
</evidence>
<organism evidence="3 4">
    <name type="scientific">Gordonia desulfuricans</name>
    <dbReference type="NCBI Taxonomy" id="89051"/>
    <lineage>
        <taxon>Bacteria</taxon>
        <taxon>Bacillati</taxon>
        <taxon>Actinomycetota</taxon>
        <taxon>Actinomycetes</taxon>
        <taxon>Mycobacteriales</taxon>
        <taxon>Gordoniaceae</taxon>
        <taxon>Gordonia</taxon>
    </lineage>
</organism>
<reference evidence="3 4" key="1">
    <citation type="submission" date="2020-01" db="EMBL/GenBank/DDBJ databases">
        <title>Investigation of new actinobacteria for the biodesulphurisation of diesel fuel.</title>
        <authorList>
            <person name="Athi Narayanan S.M."/>
        </authorList>
    </citation>
    <scope>NUCLEOTIDE SEQUENCE [LARGE SCALE GENOMIC DNA]</scope>
    <source>
        <strain evidence="3 4">213E</strain>
    </source>
</reference>
<evidence type="ECO:0000313" key="4">
    <source>
        <dbReference type="Proteomes" id="UP000466307"/>
    </source>
</evidence>
<feature type="domain" description="DUF1023" evidence="2">
    <location>
        <begin position="392"/>
        <end position="487"/>
    </location>
</feature>
<feature type="region of interest" description="Disordered" evidence="1">
    <location>
        <begin position="1"/>
        <end position="22"/>
    </location>
</feature>
<dbReference type="InterPro" id="IPR010427">
    <property type="entry name" value="DUF1023"/>
</dbReference>
<dbReference type="RefSeq" id="WP_059035189.1">
    <property type="nucleotide sequence ID" value="NZ_JAADZU010000019.1"/>
</dbReference>
<dbReference type="AlphaFoldDB" id="A0A7K3LMR2"/>